<dbReference type="RefSeq" id="WP_176145041.1">
    <property type="nucleotide sequence ID" value="NZ_CP054926.1"/>
</dbReference>
<name>A0A7H8MX00_STRMI</name>
<reference evidence="12 13" key="1">
    <citation type="submission" date="2020-06" db="EMBL/GenBank/DDBJ databases">
        <title>Genome mining for natural products.</title>
        <authorList>
            <person name="Zhang B."/>
            <person name="Shi J."/>
            <person name="Ge H."/>
        </authorList>
    </citation>
    <scope>NUCLEOTIDE SEQUENCE [LARGE SCALE GENOMIC DNA]</scope>
    <source>
        <strain evidence="12 13">NA06532</strain>
    </source>
</reference>
<dbReference type="InterPro" id="IPR023753">
    <property type="entry name" value="FAD/NAD-binding_dom"/>
</dbReference>
<proteinExistence type="inferred from homology"/>
<dbReference type="SUPFAM" id="SSF51905">
    <property type="entry name" value="FAD/NAD(P)-binding domain"/>
    <property type="match status" value="1"/>
</dbReference>
<keyword evidence="7" id="KW-0560">Oxidoreductase</keyword>
<comment type="similarity">
    <text evidence="3">In the N-terminal section; belongs to the NADH:flavin oxidoreductase/NADH oxidase family.</text>
</comment>
<dbReference type="InterPro" id="IPR001155">
    <property type="entry name" value="OxRdtase_FMN_N"/>
</dbReference>
<dbReference type="Gene3D" id="3.40.50.720">
    <property type="entry name" value="NAD(P)-binding Rossmann-like Domain"/>
    <property type="match status" value="1"/>
</dbReference>
<comment type="cofactor">
    <cofactor evidence="1">
        <name>FMN</name>
        <dbReference type="ChEBI" id="CHEBI:58210"/>
    </cofactor>
</comment>
<dbReference type="Proteomes" id="UP000509345">
    <property type="component" value="Chromosome"/>
</dbReference>
<organism evidence="12 13">
    <name type="scientific">Streptomyces microflavus</name>
    <name type="common">Streptomyces lipmanii</name>
    <dbReference type="NCBI Taxonomy" id="1919"/>
    <lineage>
        <taxon>Bacteria</taxon>
        <taxon>Bacillati</taxon>
        <taxon>Actinomycetota</taxon>
        <taxon>Actinomycetes</taxon>
        <taxon>Kitasatosporales</taxon>
        <taxon>Streptomycetaceae</taxon>
        <taxon>Streptomyces</taxon>
    </lineage>
</organism>
<dbReference type="GO" id="GO:0046872">
    <property type="term" value="F:metal ion binding"/>
    <property type="evidence" value="ECO:0007669"/>
    <property type="project" value="UniProtKB-KW"/>
</dbReference>
<evidence type="ECO:0000313" key="12">
    <source>
        <dbReference type="EMBL" id="QKW46692.1"/>
    </source>
</evidence>
<evidence type="ECO:0000256" key="6">
    <source>
        <dbReference type="ARBA" id="ARBA00022723"/>
    </source>
</evidence>
<evidence type="ECO:0000259" key="10">
    <source>
        <dbReference type="Pfam" id="PF00724"/>
    </source>
</evidence>
<dbReference type="GO" id="GO:0008670">
    <property type="term" value="F:2,4-dienoyl-CoA reductase (NADPH) activity"/>
    <property type="evidence" value="ECO:0007669"/>
    <property type="project" value="TreeGrafter"/>
</dbReference>
<keyword evidence="5" id="KW-0288">FMN</keyword>
<dbReference type="CDD" id="cd02930">
    <property type="entry name" value="DCR_FMN"/>
    <property type="match status" value="1"/>
</dbReference>
<sequence>MSLYPTLLSPLDLGFITLPNRVLMGSMHIGLEEAERGFERMAAFYAERARGGVGLIVTGGIAPSERACSFPGGAKMTTGAEAERHREITSAVHAAGGRIAMQILHFGRYAHHPDLVAPSALKAPISGFTPNALTDEQVEETVEEFVRAAELARLAGYDGVEIMGSEGYLINEFIVSATNHRTDRWGGSYENRIRFPVEIVRRVRERVGSDFILIYRLSMLDLVPGGSTLEEVVTLAKEIEAAGATIINTGIGWHEARIPTIATSVPRAAFTWVTEKVRGAVSVPLVTSNRINTPEVAEEVLASGRADMVSMARPFLADPKFVAKAAAGRADAINTCIGCNQACLDHIFSLQITSCLVNPRACHETELVLSPTRTRKRVAVVGAGPAGLACSVTAAERGHAVTLFDTADEIGGQLNVARRVPGKEEFNETLRYFRTRLAELDVELRLSTRADAGTLEGFDEIVLATGVEPRTPAIPGTDHPNVVSYLDVLRDGAPVGDRVAIVGAGGIGFDVAEFLTDGGDAASLDAETFFRQWGVDTSYAERGGLRAPERPRTPRTVHLVQRKTTKVGAGLGKTTGWIHRTELRHRGVEMIAGASYDLIDDEGLHLTVDGERRVLPVDTVVLCAGQEPRRELYEELRAAGGPVHLIGGADVAAELDAKRAIRQGTELAAAL</sequence>
<evidence type="ECO:0000256" key="7">
    <source>
        <dbReference type="ARBA" id="ARBA00023002"/>
    </source>
</evidence>
<dbReference type="GO" id="GO:0051536">
    <property type="term" value="F:iron-sulfur cluster binding"/>
    <property type="evidence" value="ECO:0007669"/>
    <property type="project" value="UniProtKB-KW"/>
</dbReference>
<dbReference type="PANTHER" id="PTHR42917">
    <property type="entry name" value="2,4-DIENOYL-COA REDUCTASE"/>
    <property type="match status" value="1"/>
</dbReference>
<dbReference type="PANTHER" id="PTHR42917:SF2">
    <property type="entry name" value="2,4-DIENOYL-COA REDUCTASE [(2E)-ENOYL-COA-PRODUCING]"/>
    <property type="match status" value="1"/>
</dbReference>
<dbReference type="FunFam" id="3.20.20.70:FF:000082">
    <property type="entry name" value="NADPH-dependent 2,4-dienoyl-CoA reductase"/>
    <property type="match status" value="1"/>
</dbReference>
<comment type="cofactor">
    <cofactor evidence="2">
        <name>[4Fe-4S] cluster</name>
        <dbReference type="ChEBI" id="CHEBI:49883"/>
    </cofactor>
</comment>
<evidence type="ECO:0000256" key="9">
    <source>
        <dbReference type="ARBA" id="ARBA00023014"/>
    </source>
</evidence>
<dbReference type="SUPFAM" id="SSF51395">
    <property type="entry name" value="FMN-linked oxidoreductases"/>
    <property type="match status" value="1"/>
</dbReference>
<dbReference type="SUPFAM" id="SSF51971">
    <property type="entry name" value="Nucleotide-binding domain"/>
    <property type="match status" value="1"/>
</dbReference>
<dbReference type="InterPro" id="IPR036188">
    <property type="entry name" value="FAD/NAD-bd_sf"/>
</dbReference>
<evidence type="ECO:0000256" key="2">
    <source>
        <dbReference type="ARBA" id="ARBA00001966"/>
    </source>
</evidence>
<keyword evidence="8" id="KW-0408">Iron</keyword>
<evidence type="ECO:0000259" key="11">
    <source>
        <dbReference type="Pfam" id="PF07992"/>
    </source>
</evidence>
<evidence type="ECO:0000256" key="8">
    <source>
        <dbReference type="ARBA" id="ARBA00023004"/>
    </source>
</evidence>
<keyword evidence="6" id="KW-0479">Metal-binding</keyword>
<dbReference type="Pfam" id="PF07992">
    <property type="entry name" value="Pyr_redox_2"/>
    <property type="match status" value="1"/>
</dbReference>
<dbReference type="GO" id="GO:0033543">
    <property type="term" value="P:fatty acid beta-oxidation, unsaturated, even number, reductase/isomerase pathway"/>
    <property type="evidence" value="ECO:0007669"/>
    <property type="project" value="TreeGrafter"/>
</dbReference>
<dbReference type="Pfam" id="PF00724">
    <property type="entry name" value="Oxidored_FMN"/>
    <property type="match status" value="1"/>
</dbReference>
<dbReference type="PRINTS" id="PR00411">
    <property type="entry name" value="PNDRDTASEI"/>
</dbReference>
<feature type="domain" description="NADH:flavin oxidoreductase/NADH oxidase N-terminal" evidence="10">
    <location>
        <begin position="7"/>
        <end position="331"/>
    </location>
</feature>
<dbReference type="PRINTS" id="PR00368">
    <property type="entry name" value="FADPNR"/>
</dbReference>
<dbReference type="Gene3D" id="3.50.50.60">
    <property type="entry name" value="FAD/NAD(P)-binding domain"/>
    <property type="match status" value="1"/>
</dbReference>
<evidence type="ECO:0000256" key="5">
    <source>
        <dbReference type="ARBA" id="ARBA00022643"/>
    </source>
</evidence>
<dbReference type="GO" id="GO:0010181">
    <property type="term" value="F:FMN binding"/>
    <property type="evidence" value="ECO:0007669"/>
    <property type="project" value="InterPro"/>
</dbReference>
<gene>
    <name evidence="12" type="ORF">HUT09_31415</name>
</gene>
<accession>A0A7H8MX00</accession>
<evidence type="ECO:0000256" key="1">
    <source>
        <dbReference type="ARBA" id="ARBA00001917"/>
    </source>
</evidence>
<keyword evidence="4" id="KW-0285">Flavoprotein</keyword>
<dbReference type="EMBL" id="CP054926">
    <property type="protein sequence ID" value="QKW46692.1"/>
    <property type="molecule type" value="Genomic_DNA"/>
</dbReference>
<dbReference type="InterPro" id="IPR051793">
    <property type="entry name" value="NADH:flavin_oxidoreductase"/>
</dbReference>
<protein>
    <submittedName>
        <fullName evidence="12">NADPH-dependent 2,4-dienoyl-CoA reductase</fullName>
    </submittedName>
</protein>
<evidence type="ECO:0000313" key="13">
    <source>
        <dbReference type="Proteomes" id="UP000509345"/>
    </source>
</evidence>
<evidence type="ECO:0000256" key="4">
    <source>
        <dbReference type="ARBA" id="ARBA00022630"/>
    </source>
</evidence>
<feature type="domain" description="FAD/NAD(P)-binding" evidence="11">
    <location>
        <begin position="377"/>
        <end position="636"/>
    </location>
</feature>
<dbReference type="InterPro" id="IPR013785">
    <property type="entry name" value="Aldolase_TIM"/>
</dbReference>
<dbReference type="Gene3D" id="3.20.20.70">
    <property type="entry name" value="Aldolase class I"/>
    <property type="match status" value="1"/>
</dbReference>
<keyword evidence="9" id="KW-0411">Iron-sulfur</keyword>
<evidence type="ECO:0000256" key="3">
    <source>
        <dbReference type="ARBA" id="ARBA00011048"/>
    </source>
</evidence>
<dbReference type="GeneID" id="87635790"/>
<dbReference type="AlphaFoldDB" id="A0A7H8MX00"/>